<dbReference type="OrthoDB" id="5419460at2759"/>
<dbReference type="KEGG" id="ago:AGOS_ABL156C"/>
<evidence type="ECO:0000313" key="3">
    <source>
        <dbReference type="EMBL" id="AAS50615.2"/>
    </source>
</evidence>
<keyword evidence="2" id="KW-0812">Transmembrane</keyword>
<dbReference type="AlphaFoldDB" id="Q75E26"/>
<feature type="region of interest" description="Disordered" evidence="1">
    <location>
        <begin position="365"/>
        <end position="429"/>
    </location>
</feature>
<dbReference type="GO" id="GO:0005886">
    <property type="term" value="C:plasma membrane"/>
    <property type="evidence" value="ECO:0000318"/>
    <property type="project" value="GO_Central"/>
</dbReference>
<evidence type="ECO:0000313" key="4">
    <source>
        <dbReference type="Proteomes" id="UP000000591"/>
    </source>
</evidence>
<feature type="transmembrane region" description="Helical" evidence="2">
    <location>
        <begin position="188"/>
        <end position="208"/>
    </location>
</feature>
<dbReference type="GO" id="GO:0032185">
    <property type="term" value="P:septin cytoskeleton organization"/>
    <property type="evidence" value="ECO:0000318"/>
    <property type="project" value="GO_Central"/>
</dbReference>
<dbReference type="OMA" id="YNYNWCE"/>
<keyword evidence="2" id="KW-1133">Transmembrane helix</keyword>
<sequence>MMFKGVITSLSFLLLLGSCLLGFFTILSGAKHTGVLKNFYWLEANTSNFNQAPPNTRWYNYNWCEYGDDHTGVCSNNKVMGFAPRDHWGDSSEMPENFISKRATYFYLSRVGWAMLVIGLFFMVLAILPYIVSIFTEKAAYVSTPALWLALFFVTLAACLYTACYVKARNAFHSRNRYAKLGPRNFAFIWTAVFLLFLNCVWSTFLAASRAVMSFRNRNKNDNYYDPASDKSFDNSTAIHSGATVVPSRKNYFREDGRPARGAAYDGEVMTGHGHQYNNATNYGVGSKTAAAGAAVAGAAGAYGASNYGHSEPHAPVSKQAAYDTYQAPSAPQTTSYTTSEPYKVYKDPSAKAPKVYVYSESATRDAFPEAVERQNKPSKQGVSRNSGRIVDPTEYQTAKDAASGTTAHDDLAHPRGLGMAAQAAAQAV</sequence>
<dbReference type="InterPro" id="IPR009571">
    <property type="entry name" value="SUR7/Rim9-like_fungi"/>
</dbReference>
<feature type="transmembrane region" description="Helical" evidence="2">
    <location>
        <begin position="147"/>
        <end position="168"/>
    </location>
</feature>
<evidence type="ECO:0000256" key="1">
    <source>
        <dbReference type="SAM" id="MobiDB-lite"/>
    </source>
</evidence>
<dbReference type="FunCoup" id="Q75E26">
    <property type="interactions" value="99"/>
</dbReference>
<evidence type="ECO:0000256" key="2">
    <source>
        <dbReference type="SAM" id="Phobius"/>
    </source>
</evidence>
<reference evidence="4" key="2">
    <citation type="journal article" date="2013" name="G3 (Bethesda)">
        <title>Genomes of Ashbya fungi isolated from insects reveal four mating-type loci, numerous translocations, lack of transposons, and distinct gene duplications.</title>
        <authorList>
            <person name="Dietrich F.S."/>
            <person name="Voegeli S."/>
            <person name="Kuo S."/>
            <person name="Philippsen P."/>
        </authorList>
    </citation>
    <scope>GENOME REANNOTATION</scope>
    <source>
        <strain evidence="4">ATCC 10895 / CBS 109.51 / FGSC 9923 / NRRL Y-1056</strain>
    </source>
</reference>
<dbReference type="PROSITE" id="PS51257">
    <property type="entry name" value="PROKAR_LIPOPROTEIN"/>
    <property type="match status" value="1"/>
</dbReference>
<dbReference type="RefSeq" id="NP_982791.2">
    <property type="nucleotide sequence ID" value="NM_208144.2"/>
</dbReference>
<dbReference type="PANTHER" id="PTHR36414">
    <property type="entry name" value="PROTEIN SUR7"/>
    <property type="match status" value="1"/>
</dbReference>
<protein>
    <submittedName>
        <fullName evidence="3">ABL156Cp</fullName>
    </submittedName>
</protein>
<proteinExistence type="predicted"/>
<dbReference type="GO" id="GO:0006897">
    <property type="term" value="P:endocytosis"/>
    <property type="evidence" value="ECO:0000318"/>
    <property type="project" value="GO_Central"/>
</dbReference>
<accession>Q75E26</accession>
<name>Q75E26_EREGS</name>
<dbReference type="GO" id="GO:0005938">
    <property type="term" value="C:cell cortex"/>
    <property type="evidence" value="ECO:0000318"/>
    <property type="project" value="GO_Central"/>
</dbReference>
<dbReference type="Proteomes" id="UP000000591">
    <property type="component" value="Chromosome II"/>
</dbReference>
<dbReference type="GO" id="GO:0045121">
    <property type="term" value="C:membrane raft"/>
    <property type="evidence" value="ECO:0000318"/>
    <property type="project" value="GO_Central"/>
</dbReference>
<keyword evidence="4" id="KW-1185">Reference proteome</keyword>
<dbReference type="HOGENOM" id="CLU_648861_0_0_1"/>
<dbReference type="PANTHER" id="PTHR36414:SF3">
    <property type="entry name" value="SUR7 FAMILY PROTEIN FMP45"/>
    <property type="match status" value="1"/>
</dbReference>
<keyword evidence="2" id="KW-0472">Membrane</keyword>
<reference evidence="3 4" key="1">
    <citation type="journal article" date="2004" name="Science">
        <title>The Ashbya gossypii genome as a tool for mapping the ancient Saccharomyces cerevisiae genome.</title>
        <authorList>
            <person name="Dietrich F.S."/>
            <person name="Voegeli S."/>
            <person name="Brachat S."/>
            <person name="Lerch A."/>
            <person name="Gates K."/>
            <person name="Steiner S."/>
            <person name="Mohr C."/>
            <person name="Pohlmann R."/>
            <person name="Luedi P."/>
            <person name="Choi S."/>
            <person name="Wing R.A."/>
            <person name="Flavier A."/>
            <person name="Gaffney T.D."/>
            <person name="Philippsen P."/>
        </authorList>
    </citation>
    <scope>NUCLEOTIDE SEQUENCE [LARGE SCALE GENOMIC DNA]</scope>
    <source>
        <strain evidence="4">ATCC 10895 / CBS 109.51 / FGSC 9923 / NRRL Y-1056</strain>
    </source>
</reference>
<dbReference type="eggNOG" id="ENOG502RKFF">
    <property type="taxonomic scope" value="Eukaryota"/>
</dbReference>
<feature type="transmembrane region" description="Helical" evidence="2">
    <location>
        <begin position="111"/>
        <end position="135"/>
    </location>
</feature>
<dbReference type="EMBL" id="AE016815">
    <property type="protein sequence ID" value="AAS50615.2"/>
    <property type="molecule type" value="Genomic_DNA"/>
</dbReference>
<dbReference type="GeneID" id="4618871"/>
<feature type="compositionally biased region" description="Basic and acidic residues" evidence="1">
    <location>
        <begin position="365"/>
        <end position="376"/>
    </location>
</feature>
<feature type="compositionally biased region" description="Polar residues" evidence="1">
    <location>
        <begin position="378"/>
        <end position="387"/>
    </location>
</feature>
<dbReference type="InParanoid" id="Q75E26"/>
<gene>
    <name evidence="3" type="ORF">AGOS_ABL156C</name>
</gene>
<dbReference type="GO" id="GO:0030866">
    <property type="term" value="P:cortical actin cytoskeleton organization"/>
    <property type="evidence" value="ECO:0000318"/>
    <property type="project" value="GO_Central"/>
</dbReference>
<dbReference type="Pfam" id="PF06687">
    <property type="entry name" value="SUR7"/>
    <property type="match status" value="1"/>
</dbReference>
<dbReference type="GO" id="GO:0031505">
    <property type="term" value="P:fungal-type cell wall organization"/>
    <property type="evidence" value="ECO:0000318"/>
    <property type="project" value="GO_Central"/>
</dbReference>
<organism evidence="3 4">
    <name type="scientific">Eremothecium gossypii (strain ATCC 10895 / CBS 109.51 / FGSC 9923 / NRRL Y-1056)</name>
    <name type="common">Yeast</name>
    <name type="synonym">Ashbya gossypii</name>
    <dbReference type="NCBI Taxonomy" id="284811"/>
    <lineage>
        <taxon>Eukaryota</taxon>
        <taxon>Fungi</taxon>
        <taxon>Dikarya</taxon>
        <taxon>Ascomycota</taxon>
        <taxon>Saccharomycotina</taxon>
        <taxon>Saccharomycetes</taxon>
        <taxon>Saccharomycetales</taxon>
        <taxon>Saccharomycetaceae</taxon>
        <taxon>Eremothecium</taxon>
    </lineage>
</organism>